<evidence type="ECO:0000313" key="2">
    <source>
        <dbReference type="Proteomes" id="UP001317963"/>
    </source>
</evidence>
<organism evidence="1 2">
    <name type="scientific">Candidatus Paraluminiphilus aquimaris</name>
    <dbReference type="NCBI Taxonomy" id="2518994"/>
    <lineage>
        <taxon>Bacteria</taxon>
        <taxon>Pseudomonadati</taxon>
        <taxon>Pseudomonadota</taxon>
        <taxon>Gammaproteobacteria</taxon>
        <taxon>Cellvibrionales</taxon>
        <taxon>Halieaceae</taxon>
        <taxon>Candidatus Paraluminiphilus</taxon>
    </lineage>
</organism>
<reference evidence="1 2" key="1">
    <citation type="submission" date="2019-02" db="EMBL/GenBank/DDBJ databases">
        <title>Halieaceae_genomes.</title>
        <authorList>
            <person name="Li S.-H."/>
        </authorList>
    </citation>
    <scope>NUCLEOTIDE SEQUENCE [LARGE SCALE GENOMIC DNA]</scope>
    <source>
        <strain evidence="1 2">JH123</strain>
    </source>
</reference>
<keyword evidence="2" id="KW-1185">Reference proteome</keyword>
<dbReference type="Proteomes" id="UP001317963">
    <property type="component" value="Chromosome"/>
</dbReference>
<dbReference type="EMBL" id="CP036501">
    <property type="protein sequence ID" value="UZP74194.1"/>
    <property type="molecule type" value="Genomic_DNA"/>
</dbReference>
<protein>
    <submittedName>
        <fullName evidence="1">Uncharacterized protein</fullName>
    </submittedName>
</protein>
<name>A0ABY6Q4I7_9GAMM</name>
<accession>A0ABY6Q4I7</accession>
<gene>
    <name evidence="1" type="ORF">E0F26_05310</name>
</gene>
<evidence type="ECO:0000313" key="1">
    <source>
        <dbReference type="EMBL" id="UZP74194.1"/>
    </source>
</evidence>
<dbReference type="RefSeq" id="WP_279243005.1">
    <property type="nucleotide sequence ID" value="NZ_CP036501.1"/>
</dbReference>
<proteinExistence type="predicted"/>
<sequence length="97" mass="10816">MIDHQHAGLEKTLRMFDLPVGTALQKLGFSSAGVESQPVAIITNARYLLVWVTNIFKVKVPVSMRFMRKILWLASYGEDLTACRANLLDNTVVNIAP</sequence>